<organism evidence="15 16">
    <name type="scientific">Cryptotermes secundus</name>
    <dbReference type="NCBI Taxonomy" id="105785"/>
    <lineage>
        <taxon>Eukaryota</taxon>
        <taxon>Metazoa</taxon>
        <taxon>Ecdysozoa</taxon>
        <taxon>Arthropoda</taxon>
        <taxon>Hexapoda</taxon>
        <taxon>Insecta</taxon>
        <taxon>Pterygota</taxon>
        <taxon>Neoptera</taxon>
        <taxon>Polyneoptera</taxon>
        <taxon>Dictyoptera</taxon>
        <taxon>Blattodea</taxon>
        <taxon>Blattoidea</taxon>
        <taxon>Termitoidae</taxon>
        <taxon>Kalotermitidae</taxon>
        <taxon>Cryptotermitinae</taxon>
        <taxon>Cryptotermes</taxon>
    </lineage>
</organism>
<keyword evidence="7" id="KW-0915">Sodium</keyword>
<evidence type="ECO:0000256" key="4">
    <source>
        <dbReference type="ARBA" id="ARBA00022461"/>
    </source>
</evidence>
<feature type="transmembrane region" description="Helical" evidence="14">
    <location>
        <begin position="65"/>
        <end position="87"/>
    </location>
</feature>
<keyword evidence="5 12" id="KW-0812">Transmembrane</keyword>
<evidence type="ECO:0000256" key="12">
    <source>
        <dbReference type="RuleBase" id="RU000679"/>
    </source>
</evidence>
<evidence type="ECO:0000256" key="14">
    <source>
        <dbReference type="SAM" id="Phobius"/>
    </source>
</evidence>
<gene>
    <name evidence="15" type="ORF">B7P43_G03665</name>
</gene>
<feature type="region of interest" description="Disordered" evidence="13">
    <location>
        <begin position="1"/>
        <end position="31"/>
    </location>
</feature>
<dbReference type="Pfam" id="PF00858">
    <property type="entry name" value="ASC"/>
    <property type="match status" value="1"/>
</dbReference>
<evidence type="ECO:0000256" key="2">
    <source>
        <dbReference type="ARBA" id="ARBA00007193"/>
    </source>
</evidence>
<keyword evidence="6 14" id="KW-1133">Transmembrane helix</keyword>
<keyword evidence="3 12" id="KW-0813">Transport</keyword>
<evidence type="ECO:0000256" key="3">
    <source>
        <dbReference type="ARBA" id="ARBA00022448"/>
    </source>
</evidence>
<dbReference type="Proteomes" id="UP000235965">
    <property type="component" value="Unassembled WGS sequence"/>
</dbReference>
<dbReference type="STRING" id="105785.A0A2J7Q3L3"/>
<dbReference type="GO" id="GO:0015280">
    <property type="term" value="F:ligand-gated sodium channel activity"/>
    <property type="evidence" value="ECO:0007669"/>
    <property type="project" value="TreeGrafter"/>
</dbReference>
<evidence type="ECO:0000256" key="8">
    <source>
        <dbReference type="ARBA" id="ARBA00023065"/>
    </source>
</evidence>
<dbReference type="PANTHER" id="PTHR11690:SF288">
    <property type="entry name" value="AMILORIDE-SENSITIVE NA+ CHANNEL-RELATED"/>
    <property type="match status" value="1"/>
</dbReference>
<keyword evidence="4 12" id="KW-0894">Sodium channel</keyword>
<comment type="caution">
    <text evidence="15">The sequence shown here is derived from an EMBL/GenBank/DDBJ whole genome shotgun (WGS) entry which is preliminary data.</text>
</comment>
<dbReference type="AlphaFoldDB" id="A0A2J7Q3L3"/>
<keyword evidence="9 14" id="KW-0472">Membrane</keyword>
<keyword evidence="11 12" id="KW-0407">Ion channel</keyword>
<feature type="compositionally biased region" description="Basic and acidic residues" evidence="13">
    <location>
        <begin position="21"/>
        <end position="31"/>
    </location>
</feature>
<keyword evidence="16" id="KW-1185">Reference proteome</keyword>
<evidence type="ECO:0000256" key="10">
    <source>
        <dbReference type="ARBA" id="ARBA00023201"/>
    </source>
</evidence>
<dbReference type="EMBL" id="NEVH01019066">
    <property type="protein sequence ID" value="PNF23172.1"/>
    <property type="molecule type" value="Genomic_DNA"/>
</dbReference>
<evidence type="ECO:0000256" key="13">
    <source>
        <dbReference type="SAM" id="MobiDB-lite"/>
    </source>
</evidence>
<name>A0A2J7Q3L3_9NEOP</name>
<evidence type="ECO:0000313" key="16">
    <source>
        <dbReference type="Proteomes" id="UP000235965"/>
    </source>
</evidence>
<dbReference type="InterPro" id="IPR001873">
    <property type="entry name" value="ENaC"/>
</dbReference>
<evidence type="ECO:0008006" key="17">
    <source>
        <dbReference type="Google" id="ProtNLM"/>
    </source>
</evidence>
<accession>A0A2J7Q3L3</accession>
<dbReference type="GO" id="GO:0005886">
    <property type="term" value="C:plasma membrane"/>
    <property type="evidence" value="ECO:0007669"/>
    <property type="project" value="TreeGrafter"/>
</dbReference>
<comment type="similarity">
    <text evidence="2 12">Belongs to the amiloride-sensitive sodium channel (TC 1.A.6) family.</text>
</comment>
<keyword evidence="8 12" id="KW-0406">Ion transport</keyword>
<sequence length="234" mass="26954">MDALCSKWEQQEYKEEEEEEKERGETPKKERSTLEALWKLEIRAIRGEEEKKVDVPCIKKRKFRILWVVVVLVGLAASIVMLCAAWGRKDMNSTLIALNTAHYPVWNIEFPAITLCGLNRIKKSRAIIVANEWTLPSGVTRDEVFNDLIFLSQLIDMDESNATKFGRLQSVLDMNNITATVALREVMLPCEELLVKCKFKGKMINCKKVFRLLETPYGFCCSFNYHANKPTTKE</sequence>
<reference evidence="15 16" key="1">
    <citation type="submission" date="2017-12" db="EMBL/GenBank/DDBJ databases">
        <title>Hemimetabolous genomes reveal molecular basis of termite eusociality.</title>
        <authorList>
            <person name="Harrison M.C."/>
            <person name="Jongepier E."/>
            <person name="Robertson H.M."/>
            <person name="Arning N."/>
            <person name="Bitard-Feildel T."/>
            <person name="Chao H."/>
            <person name="Childers C.P."/>
            <person name="Dinh H."/>
            <person name="Doddapaneni H."/>
            <person name="Dugan S."/>
            <person name="Gowin J."/>
            <person name="Greiner C."/>
            <person name="Han Y."/>
            <person name="Hu H."/>
            <person name="Hughes D.S.T."/>
            <person name="Huylmans A.-K."/>
            <person name="Kemena C."/>
            <person name="Kremer L.P.M."/>
            <person name="Lee S.L."/>
            <person name="Lopez-Ezquerra A."/>
            <person name="Mallet L."/>
            <person name="Monroy-Kuhn J.M."/>
            <person name="Moser A."/>
            <person name="Murali S.C."/>
            <person name="Muzny D.M."/>
            <person name="Otani S."/>
            <person name="Piulachs M.-D."/>
            <person name="Poelchau M."/>
            <person name="Qu J."/>
            <person name="Schaub F."/>
            <person name="Wada-Katsumata A."/>
            <person name="Worley K.C."/>
            <person name="Xie Q."/>
            <person name="Ylla G."/>
            <person name="Poulsen M."/>
            <person name="Gibbs R.A."/>
            <person name="Schal C."/>
            <person name="Richards S."/>
            <person name="Belles X."/>
            <person name="Korb J."/>
            <person name="Bornberg-Bauer E."/>
        </authorList>
    </citation>
    <scope>NUCLEOTIDE SEQUENCE [LARGE SCALE GENOMIC DNA]</scope>
    <source>
        <tissue evidence="15">Whole body</tissue>
    </source>
</reference>
<keyword evidence="10 12" id="KW-0739">Sodium transport</keyword>
<dbReference type="PANTHER" id="PTHR11690">
    <property type="entry name" value="AMILORIDE-SENSITIVE SODIUM CHANNEL-RELATED"/>
    <property type="match status" value="1"/>
</dbReference>
<evidence type="ECO:0000256" key="1">
    <source>
        <dbReference type="ARBA" id="ARBA00004141"/>
    </source>
</evidence>
<dbReference type="InParanoid" id="A0A2J7Q3L3"/>
<protein>
    <recommendedName>
        <fullName evidence="17">Sodium channel protein Nach</fullName>
    </recommendedName>
</protein>
<proteinExistence type="inferred from homology"/>
<comment type="subcellular location">
    <subcellularLocation>
        <location evidence="1">Membrane</location>
        <topology evidence="1">Multi-pass membrane protein</topology>
    </subcellularLocation>
</comment>
<evidence type="ECO:0000256" key="6">
    <source>
        <dbReference type="ARBA" id="ARBA00022989"/>
    </source>
</evidence>
<evidence type="ECO:0000256" key="11">
    <source>
        <dbReference type="ARBA" id="ARBA00023303"/>
    </source>
</evidence>
<evidence type="ECO:0000313" key="15">
    <source>
        <dbReference type="EMBL" id="PNF23172.1"/>
    </source>
</evidence>
<dbReference type="Gene3D" id="2.60.470.10">
    <property type="entry name" value="Acid-sensing ion channels like domains"/>
    <property type="match status" value="1"/>
</dbReference>
<evidence type="ECO:0000256" key="7">
    <source>
        <dbReference type="ARBA" id="ARBA00023053"/>
    </source>
</evidence>
<evidence type="ECO:0000256" key="5">
    <source>
        <dbReference type="ARBA" id="ARBA00022692"/>
    </source>
</evidence>
<dbReference type="OrthoDB" id="6502088at2759"/>
<evidence type="ECO:0000256" key="9">
    <source>
        <dbReference type="ARBA" id="ARBA00023136"/>
    </source>
</evidence>